<evidence type="ECO:0000313" key="5">
    <source>
        <dbReference type="EMBL" id="MBM7632852.1"/>
    </source>
</evidence>
<dbReference type="SMART" id="SM00382">
    <property type="entry name" value="AAA"/>
    <property type="match status" value="1"/>
</dbReference>
<dbReference type="RefSeq" id="WP_204697291.1">
    <property type="nucleotide sequence ID" value="NZ_JAFBEC010000005.1"/>
</dbReference>
<keyword evidence="2" id="KW-0547">Nucleotide-binding</keyword>
<sequence length="249" mass="27642">MGLVVKDVSKSFPSEHGIKPVLQDITFESKDNEFVCVLGHSGCGKSTLLNMIAGFASPDDGLMTVNGEQINGPDQERGVVFQEHALFPWYTVLENIALGPTFQGKPKEESQQIAKKYLALVNLEDAADQYPSQLSGGMKQRVGIARALANEPKILLMDEPFGALDILTRETMRKELLNIWMHLRTMVVFVTHSIAEAVHLADRILVMKQGKIASNIEVHLDRPRDAKHPQFLSLVDELSSILIEEKARA</sequence>
<gene>
    <name evidence="5" type="ORF">JOD17_001946</name>
</gene>
<evidence type="ECO:0000313" key="6">
    <source>
        <dbReference type="Proteomes" id="UP000741863"/>
    </source>
</evidence>
<dbReference type="Proteomes" id="UP000741863">
    <property type="component" value="Unassembled WGS sequence"/>
</dbReference>
<dbReference type="InterPro" id="IPR003593">
    <property type="entry name" value="AAA+_ATPase"/>
</dbReference>
<proteinExistence type="predicted"/>
<dbReference type="InterPro" id="IPR017871">
    <property type="entry name" value="ABC_transporter-like_CS"/>
</dbReference>
<dbReference type="InterPro" id="IPR050166">
    <property type="entry name" value="ABC_transporter_ATP-bind"/>
</dbReference>
<dbReference type="PROSITE" id="PS50893">
    <property type="entry name" value="ABC_TRANSPORTER_2"/>
    <property type="match status" value="1"/>
</dbReference>
<evidence type="ECO:0000256" key="3">
    <source>
        <dbReference type="ARBA" id="ARBA00022840"/>
    </source>
</evidence>
<dbReference type="PANTHER" id="PTHR42788">
    <property type="entry name" value="TAURINE IMPORT ATP-BINDING PROTEIN-RELATED"/>
    <property type="match status" value="1"/>
</dbReference>
<accession>A0ABS2PC19</accession>
<keyword evidence="6" id="KW-1185">Reference proteome</keyword>
<dbReference type="PANTHER" id="PTHR42788:SF13">
    <property type="entry name" value="ALIPHATIC SULFONATES IMPORT ATP-BINDING PROTEIN SSUB"/>
    <property type="match status" value="1"/>
</dbReference>
<dbReference type="Pfam" id="PF00005">
    <property type="entry name" value="ABC_tran"/>
    <property type="match status" value="1"/>
</dbReference>
<dbReference type="InterPro" id="IPR027417">
    <property type="entry name" value="P-loop_NTPase"/>
</dbReference>
<evidence type="ECO:0000256" key="1">
    <source>
        <dbReference type="ARBA" id="ARBA00022448"/>
    </source>
</evidence>
<evidence type="ECO:0000259" key="4">
    <source>
        <dbReference type="PROSITE" id="PS50893"/>
    </source>
</evidence>
<dbReference type="InterPro" id="IPR003439">
    <property type="entry name" value="ABC_transporter-like_ATP-bd"/>
</dbReference>
<feature type="domain" description="ABC transporter" evidence="4">
    <location>
        <begin position="3"/>
        <end position="234"/>
    </location>
</feature>
<dbReference type="SUPFAM" id="SSF52540">
    <property type="entry name" value="P-loop containing nucleoside triphosphate hydrolases"/>
    <property type="match status" value="1"/>
</dbReference>
<dbReference type="EMBL" id="JAFBEC010000005">
    <property type="protein sequence ID" value="MBM7632852.1"/>
    <property type="molecule type" value="Genomic_DNA"/>
</dbReference>
<reference evidence="5 6" key="1">
    <citation type="submission" date="2021-01" db="EMBL/GenBank/DDBJ databases">
        <title>Genomic Encyclopedia of Type Strains, Phase IV (KMG-IV): sequencing the most valuable type-strain genomes for metagenomic binning, comparative biology and taxonomic classification.</title>
        <authorList>
            <person name="Goeker M."/>
        </authorList>
    </citation>
    <scope>NUCLEOTIDE SEQUENCE [LARGE SCALE GENOMIC DNA]</scope>
    <source>
        <strain evidence="5 6">DSM 25540</strain>
    </source>
</reference>
<dbReference type="PROSITE" id="PS00211">
    <property type="entry name" value="ABC_TRANSPORTER_1"/>
    <property type="match status" value="1"/>
</dbReference>
<dbReference type="CDD" id="cd03293">
    <property type="entry name" value="ABC_NrtD_SsuB_transporters"/>
    <property type="match status" value="1"/>
</dbReference>
<dbReference type="GO" id="GO:0005524">
    <property type="term" value="F:ATP binding"/>
    <property type="evidence" value="ECO:0007669"/>
    <property type="project" value="UniProtKB-KW"/>
</dbReference>
<protein>
    <submittedName>
        <fullName evidence="5">NitT/TauT family transport system ATP-binding protein</fullName>
    </submittedName>
</protein>
<name>A0ABS2PC19_9BACL</name>
<comment type="caution">
    <text evidence="5">The sequence shown here is derived from an EMBL/GenBank/DDBJ whole genome shotgun (WGS) entry which is preliminary data.</text>
</comment>
<organism evidence="5 6">
    <name type="scientific">Geomicrobium sediminis</name>
    <dbReference type="NCBI Taxonomy" id="1347788"/>
    <lineage>
        <taxon>Bacteria</taxon>
        <taxon>Bacillati</taxon>
        <taxon>Bacillota</taxon>
        <taxon>Bacilli</taxon>
        <taxon>Bacillales</taxon>
        <taxon>Geomicrobium</taxon>
    </lineage>
</organism>
<dbReference type="Gene3D" id="3.40.50.300">
    <property type="entry name" value="P-loop containing nucleotide triphosphate hydrolases"/>
    <property type="match status" value="1"/>
</dbReference>
<keyword evidence="1" id="KW-0813">Transport</keyword>
<evidence type="ECO:0000256" key="2">
    <source>
        <dbReference type="ARBA" id="ARBA00022741"/>
    </source>
</evidence>
<keyword evidence="3 5" id="KW-0067">ATP-binding</keyword>